<reference evidence="3 4" key="1">
    <citation type="submission" date="2015-05" db="EMBL/GenBank/DDBJ databases">
        <title>Draft genome sequence of the bacterium Gordonia jacobaea a new member of the Gordonia genus.</title>
        <authorList>
            <person name="Jimenez-Galisteo G."/>
            <person name="Dominguez A."/>
            <person name="Munoz E."/>
            <person name="Vinas M."/>
        </authorList>
    </citation>
    <scope>NUCLEOTIDE SEQUENCE [LARGE SCALE GENOMIC DNA]</scope>
    <source>
        <strain evidence="4">mv1</strain>
    </source>
</reference>
<accession>A0ABR5I7X9</accession>
<dbReference type="InterPro" id="IPR020845">
    <property type="entry name" value="AMP-binding_CS"/>
</dbReference>
<dbReference type="PANTHER" id="PTHR43767">
    <property type="entry name" value="LONG-CHAIN-FATTY-ACID--COA LIGASE"/>
    <property type="match status" value="1"/>
</dbReference>
<dbReference type="InterPro" id="IPR000873">
    <property type="entry name" value="AMP-dep_synth/lig_dom"/>
</dbReference>
<evidence type="ECO:0000313" key="3">
    <source>
        <dbReference type="EMBL" id="KNA89720.1"/>
    </source>
</evidence>
<sequence>MAGRVVVPDSMDLGSWIARRAAIIPDHPALTFDGETLTFAEFQRRIDLLAERLVDGGVAHGDRVAYLGPNHSAFLVALFACARAGATFVPLNFRLTGPELAYILDDCGATTLIADASLTGVVDDVRADIDVQRFIAVGGADGWENFDDVLASGVPVADPVFADAEDVAVIMYTSGTTGRPKGAMLTHGNLFWNNINALLSFDTVSTDITYTAAPLFHIGGLNVTTLVTLQKGGHVILSGAFDPTQTLADIEKYRVTTMFGVPAMFLFMSQVPAFVTADLSSLRYLICGGAPVPEPLMRTYADRGVTFAQGYGLTETAPLALVMGIDESEKKIGAAGNRVLPLSNVRLVDATNAEVAPGQPGEICVRGPQVMVGYWDNPGATDAAIDDDGWFHTGDVGREDEDGYVYVIDRVKDMVISGGENVYPAEVESVLYSHPAVAEVAIVGLPDDKWGEAVTAVVATAPGETVTLEELREFAADRLARYKLPLRLEFIDALPRNPSGKVLKFALRDRFGAENTTASPAV</sequence>
<dbReference type="EMBL" id="LDTZ01000022">
    <property type="protein sequence ID" value="KNA89720.1"/>
    <property type="molecule type" value="Genomic_DNA"/>
</dbReference>
<dbReference type="InterPro" id="IPR042099">
    <property type="entry name" value="ANL_N_sf"/>
</dbReference>
<dbReference type="SUPFAM" id="SSF56801">
    <property type="entry name" value="Acetyl-CoA synthetase-like"/>
    <property type="match status" value="1"/>
</dbReference>
<evidence type="ECO:0000313" key="4">
    <source>
        <dbReference type="Proteomes" id="UP000037247"/>
    </source>
</evidence>
<proteinExistence type="predicted"/>
<dbReference type="PANTHER" id="PTHR43767:SF1">
    <property type="entry name" value="NONRIBOSOMAL PEPTIDE SYNTHASE PES1 (EUROFUNG)-RELATED"/>
    <property type="match status" value="1"/>
</dbReference>
<dbReference type="NCBIfam" id="NF004837">
    <property type="entry name" value="PRK06187.1"/>
    <property type="match status" value="1"/>
</dbReference>
<dbReference type="InterPro" id="IPR045851">
    <property type="entry name" value="AMP-bd_C_sf"/>
</dbReference>
<feature type="domain" description="AMP-dependent synthetase/ligase" evidence="1">
    <location>
        <begin position="19"/>
        <end position="375"/>
    </location>
</feature>
<comment type="caution">
    <text evidence="3">The sequence shown here is derived from an EMBL/GenBank/DDBJ whole genome shotgun (WGS) entry which is preliminary data.</text>
</comment>
<dbReference type="PROSITE" id="PS00455">
    <property type="entry name" value="AMP_BINDING"/>
    <property type="match status" value="1"/>
</dbReference>
<protein>
    <submittedName>
        <fullName evidence="3">Acyl-CoA synthetase</fullName>
    </submittedName>
</protein>
<organism evidence="3 4">
    <name type="scientific">Gordonia jacobaea</name>
    <dbReference type="NCBI Taxonomy" id="122202"/>
    <lineage>
        <taxon>Bacteria</taxon>
        <taxon>Bacillati</taxon>
        <taxon>Actinomycetota</taxon>
        <taxon>Actinomycetes</taxon>
        <taxon>Mycobacteriales</taxon>
        <taxon>Gordoniaceae</taxon>
        <taxon>Gordonia</taxon>
    </lineage>
</organism>
<dbReference type="CDD" id="cd17631">
    <property type="entry name" value="FACL_FadD13-like"/>
    <property type="match status" value="1"/>
</dbReference>
<dbReference type="InterPro" id="IPR025110">
    <property type="entry name" value="AMP-bd_C"/>
</dbReference>
<dbReference type="InterPro" id="IPR050237">
    <property type="entry name" value="ATP-dep_AMP-bd_enzyme"/>
</dbReference>
<name>A0ABR5I7X9_9ACTN</name>
<evidence type="ECO:0000259" key="2">
    <source>
        <dbReference type="Pfam" id="PF13193"/>
    </source>
</evidence>
<dbReference type="Proteomes" id="UP000037247">
    <property type="component" value="Unassembled WGS sequence"/>
</dbReference>
<feature type="domain" description="AMP-binding enzyme C-terminal" evidence="2">
    <location>
        <begin position="426"/>
        <end position="501"/>
    </location>
</feature>
<dbReference type="Pfam" id="PF00501">
    <property type="entry name" value="AMP-binding"/>
    <property type="match status" value="1"/>
</dbReference>
<evidence type="ECO:0000259" key="1">
    <source>
        <dbReference type="Pfam" id="PF00501"/>
    </source>
</evidence>
<dbReference type="Gene3D" id="3.30.300.30">
    <property type="match status" value="1"/>
</dbReference>
<keyword evidence="4" id="KW-1185">Reference proteome</keyword>
<dbReference type="Gene3D" id="3.40.50.12780">
    <property type="entry name" value="N-terminal domain of ligase-like"/>
    <property type="match status" value="1"/>
</dbReference>
<dbReference type="Pfam" id="PF13193">
    <property type="entry name" value="AMP-binding_C"/>
    <property type="match status" value="1"/>
</dbReference>
<gene>
    <name evidence="3" type="ORF">ABW18_18655</name>
</gene>
<dbReference type="RefSeq" id="WP_049700502.1">
    <property type="nucleotide sequence ID" value="NZ_JAQDQF010000004.1"/>
</dbReference>